<dbReference type="Gene3D" id="3.40.630.30">
    <property type="match status" value="1"/>
</dbReference>
<gene>
    <name evidence="2" type="ORF">NQ032_07145</name>
</gene>
<evidence type="ECO:0000259" key="1">
    <source>
        <dbReference type="PROSITE" id="PS51186"/>
    </source>
</evidence>
<evidence type="ECO:0000313" key="3">
    <source>
        <dbReference type="Proteomes" id="UP001204068"/>
    </source>
</evidence>
<dbReference type="PANTHER" id="PTHR43415:SF6">
    <property type="entry name" value="SPERMIDINE N(1)-ACETYLTRANSFERASE"/>
    <property type="match status" value="1"/>
</dbReference>
<dbReference type="GO" id="GO:0004145">
    <property type="term" value="F:diamine N-acetyltransferase activity"/>
    <property type="evidence" value="ECO:0007669"/>
    <property type="project" value="TreeGrafter"/>
</dbReference>
<name>A0AAW5LG99_MAMSC</name>
<dbReference type="CDD" id="cd04301">
    <property type="entry name" value="NAT_SF"/>
    <property type="match status" value="1"/>
</dbReference>
<sequence length="163" mass="19258">MTIRNMEQSDLSNLIKWFNNKDLTKFYDERFENNDAIIKKYLPRINDPGKVTPCILEINNVAVGYMQFYKIDSSLHKKLNFDLELNVYGIDQFLADRSIWGKGIGTEFIKMILNYLVLELNVDSIVLDVKINNIRAIKSYKKCGFKIFKQEESYFYMVWNQAN</sequence>
<accession>A0AAW5LG99</accession>
<feature type="domain" description="N-acetyltransferase" evidence="1">
    <location>
        <begin position="1"/>
        <end position="162"/>
    </location>
</feature>
<dbReference type="AlphaFoldDB" id="A0AAW5LG99"/>
<dbReference type="EMBL" id="JANILD010000002">
    <property type="protein sequence ID" value="MCQ9303396.1"/>
    <property type="molecule type" value="Genomic_DNA"/>
</dbReference>
<dbReference type="PROSITE" id="PS51186">
    <property type="entry name" value="GNAT"/>
    <property type="match status" value="1"/>
</dbReference>
<proteinExistence type="predicted"/>
<comment type="caution">
    <text evidence="2">The sequence shown here is derived from an EMBL/GenBank/DDBJ whole genome shotgun (WGS) entry which is preliminary data.</text>
</comment>
<reference evidence="2" key="1">
    <citation type="submission" date="2022-07" db="EMBL/GenBank/DDBJ databases">
        <title>Bacterial species isolated from the porcine tonsil microbiota.</title>
        <authorList>
            <person name="Oliveira I.M.F."/>
        </authorList>
    </citation>
    <scope>NUCLEOTIDE SEQUENCE</scope>
    <source>
        <strain evidence="2">8QC2O2</strain>
    </source>
</reference>
<dbReference type="InterPro" id="IPR000182">
    <property type="entry name" value="GNAT_dom"/>
</dbReference>
<dbReference type="RefSeq" id="WP_196968344.1">
    <property type="nucleotide sequence ID" value="NZ_JANILD010000002.1"/>
</dbReference>
<organism evidence="2 3">
    <name type="scientific">Mammaliicoccus sciuri</name>
    <name type="common">Staphylococcus sciuri</name>
    <dbReference type="NCBI Taxonomy" id="1296"/>
    <lineage>
        <taxon>Bacteria</taxon>
        <taxon>Bacillati</taxon>
        <taxon>Bacillota</taxon>
        <taxon>Bacilli</taxon>
        <taxon>Bacillales</taxon>
        <taxon>Staphylococcaceae</taxon>
        <taxon>Mammaliicoccus</taxon>
    </lineage>
</organism>
<evidence type="ECO:0000313" key="2">
    <source>
        <dbReference type="EMBL" id="MCQ9303396.1"/>
    </source>
</evidence>
<dbReference type="SUPFAM" id="SSF55729">
    <property type="entry name" value="Acyl-CoA N-acyltransferases (Nat)"/>
    <property type="match status" value="1"/>
</dbReference>
<dbReference type="Proteomes" id="UP001204068">
    <property type="component" value="Unassembled WGS sequence"/>
</dbReference>
<dbReference type="PANTHER" id="PTHR43415">
    <property type="entry name" value="SPERMIDINE N(1)-ACETYLTRANSFERASE"/>
    <property type="match status" value="1"/>
</dbReference>
<dbReference type="InterPro" id="IPR016181">
    <property type="entry name" value="Acyl_CoA_acyltransferase"/>
</dbReference>
<protein>
    <submittedName>
        <fullName evidence="2">Acetyltransferase</fullName>
    </submittedName>
</protein>
<dbReference type="Pfam" id="PF13523">
    <property type="entry name" value="Acetyltransf_8"/>
    <property type="match status" value="1"/>
</dbReference>